<sequence>MIIIPSQSYSFSGIVVTLYFFFLFSFVLHILASPTLNRCRHDQRDALLEFKHEFPGTMNPEIFNHMSLWNKSTDCCSWEAVTCDAKYGQVISLNLHEDPLNNTLKPNSGLFKLRYLQKLSLLNCNLYGEIPSSFGNLSHLTTLDLSSNELVGQVPASIGNLTQLKYLVLAHNNLSGKISVSLANLTKLIQLDLSYNYFEPELIPDMSRFHNLEYFDVSLNLFFGPFPTSLFTIPSLQMVYLWRNNFTGPINFGNTSSSSNLSGLDLSDNKFDGPIPESISKFLKLDISNNSFSGRFPTSLFTIPSLQWVHLGANNFTGPIDFGNTSSSFNLRGLSLADNKFVGLIPEFISKFLNLGELDLSNNKLEGRVPCCLLRLSMLKLSHNSFSGFGKSSEVLDQPQLSALHLDSNSFRGPFPHWICEIISLKILDLSKNSFNGSIPPCLGNIAYSLQVLNLGNNNFSGILPDVFVNATNLNALDVSRNRLEGKLPKTLINCTYMEFLNVEGNQFKDKFPSWLGSMPFLNVLILRSNQFYGPIYQDQVYIWFQYLEVIDVSHNDFTGTFPAFDFSSWHQMTTLNPENYGVIYMGYSIFLNNHNFQNPFSSYISSMEIVHKGVDIEFEKIRTDFVAIDISRNRFYGKIPESIGLLKGLRFLNLSNNAFTSNIPQSLANMTNLETLDLSQNQLSGQIPRDLGELSFLSTMNFAHNKLEGPIPRGAQFQSQNCSSFMDNPKLYGLDDICIKTHVPNPRPQELEDLSEPEEEQVINWIAAAIAYVPGVFCGFVIGHIFISHKHEWFMEKLLRNKPRVVIRSAR</sequence>
<keyword evidence="8 12" id="KW-1133">Transmembrane helix</keyword>
<keyword evidence="11" id="KW-0325">Glycoprotein</keyword>
<comment type="similarity">
    <text evidence="2">Belongs to the RLP family.</text>
</comment>
<evidence type="ECO:0000259" key="13">
    <source>
        <dbReference type="Pfam" id="PF08263"/>
    </source>
</evidence>
<evidence type="ECO:0000256" key="4">
    <source>
        <dbReference type="ARBA" id="ARBA00022614"/>
    </source>
</evidence>
<evidence type="ECO:0000256" key="11">
    <source>
        <dbReference type="ARBA" id="ARBA00023180"/>
    </source>
</evidence>
<dbReference type="InterPro" id="IPR003591">
    <property type="entry name" value="Leu-rich_rpt_typical-subtyp"/>
</dbReference>
<feature type="domain" description="Leucine-rich repeat-containing N-terminal plant-type" evidence="13">
    <location>
        <begin position="41"/>
        <end position="84"/>
    </location>
</feature>
<evidence type="ECO:0000256" key="8">
    <source>
        <dbReference type="ARBA" id="ARBA00022989"/>
    </source>
</evidence>
<comment type="caution">
    <text evidence="15">The sequence shown here is derived from an EMBL/GenBank/DDBJ whole genome shotgun (WGS) entry which is preliminary data.</text>
</comment>
<evidence type="ECO:0000256" key="2">
    <source>
        <dbReference type="ARBA" id="ARBA00009592"/>
    </source>
</evidence>
<organism evidence="15 16">
    <name type="scientific">Arabidopsis thaliana x Arabidopsis arenosa</name>
    <dbReference type="NCBI Taxonomy" id="1240361"/>
    <lineage>
        <taxon>Eukaryota</taxon>
        <taxon>Viridiplantae</taxon>
        <taxon>Streptophyta</taxon>
        <taxon>Embryophyta</taxon>
        <taxon>Tracheophyta</taxon>
        <taxon>Spermatophyta</taxon>
        <taxon>Magnoliopsida</taxon>
        <taxon>eudicotyledons</taxon>
        <taxon>Gunneridae</taxon>
        <taxon>Pentapetalae</taxon>
        <taxon>rosids</taxon>
        <taxon>malvids</taxon>
        <taxon>Brassicales</taxon>
        <taxon>Brassicaceae</taxon>
        <taxon>Camelineae</taxon>
        <taxon>Arabidopsis</taxon>
    </lineage>
</organism>
<keyword evidence="16" id="KW-1185">Reference proteome</keyword>
<dbReference type="InterPro" id="IPR001611">
    <property type="entry name" value="Leu-rich_rpt"/>
</dbReference>
<feature type="transmembrane region" description="Helical" evidence="12">
    <location>
        <begin position="766"/>
        <end position="788"/>
    </location>
</feature>
<evidence type="ECO:0000256" key="1">
    <source>
        <dbReference type="ARBA" id="ARBA00004251"/>
    </source>
</evidence>
<keyword evidence="4" id="KW-0433">Leucine-rich repeat</keyword>
<dbReference type="GO" id="GO:0005886">
    <property type="term" value="C:plasma membrane"/>
    <property type="evidence" value="ECO:0007669"/>
    <property type="project" value="UniProtKB-SubCell"/>
</dbReference>
<evidence type="ECO:0000256" key="3">
    <source>
        <dbReference type="ARBA" id="ARBA00022475"/>
    </source>
</evidence>
<feature type="domain" description="Disease resistance R13L4/SHOC-2-like LRR" evidence="14">
    <location>
        <begin position="110"/>
        <end position="266"/>
    </location>
</feature>
<evidence type="ECO:0000313" key="16">
    <source>
        <dbReference type="Proteomes" id="UP000694240"/>
    </source>
</evidence>
<dbReference type="PANTHER" id="PTHR27000">
    <property type="entry name" value="LEUCINE-RICH REPEAT RECEPTOR-LIKE PROTEIN KINASE FAMILY PROTEIN-RELATED"/>
    <property type="match status" value="1"/>
</dbReference>
<dbReference type="InterPro" id="IPR013210">
    <property type="entry name" value="LRR_N_plant-typ"/>
</dbReference>
<dbReference type="EMBL" id="JAEFBK010000009">
    <property type="protein sequence ID" value="KAG7567502.1"/>
    <property type="molecule type" value="Genomic_DNA"/>
</dbReference>
<dbReference type="SMART" id="SM00369">
    <property type="entry name" value="LRR_TYP"/>
    <property type="match status" value="4"/>
</dbReference>
<dbReference type="InterPro" id="IPR025875">
    <property type="entry name" value="Leu-rich_rpt_4"/>
</dbReference>
<evidence type="ECO:0000313" key="15">
    <source>
        <dbReference type="EMBL" id="KAG7567502.1"/>
    </source>
</evidence>
<keyword evidence="3" id="KW-1003">Cell membrane</keyword>
<evidence type="ECO:0000256" key="12">
    <source>
        <dbReference type="SAM" id="Phobius"/>
    </source>
</evidence>
<dbReference type="PANTHER" id="PTHR27000:SF787">
    <property type="entry name" value="RECEPTOR-LIKE PROTEIN 39"/>
    <property type="match status" value="1"/>
</dbReference>
<keyword evidence="9 12" id="KW-0472">Membrane</keyword>
<keyword evidence="7" id="KW-0677">Repeat</keyword>
<evidence type="ECO:0000259" key="14">
    <source>
        <dbReference type="Pfam" id="PF23598"/>
    </source>
</evidence>
<name>A0A8T2A657_9BRAS</name>
<reference evidence="15 16" key="1">
    <citation type="submission" date="2020-12" db="EMBL/GenBank/DDBJ databases">
        <title>Concerted genomic and epigenomic changes stabilize Arabidopsis allopolyploids.</title>
        <authorList>
            <person name="Chen Z."/>
        </authorList>
    </citation>
    <scope>NUCLEOTIDE SEQUENCE [LARGE SCALE GENOMIC DNA]</scope>
    <source>
        <strain evidence="15">Allo738</strain>
        <tissue evidence="15">Leaf</tissue>
    </source>
</reference>
<comment type="subcellular location">
    <subcellularLocation>
        <location evidence="1">Cell membrane</location>
        <topology evidence="1">Single-pass type I membrane protein</topology>
    </subcellularLocation>
</comment>
<protein>
    <submittedName>
        <fullName evidence="15">Leucine rich repeat 4</fullName>
    </submittedName>
</protein>
<proteinExistence type="inferred from homology"/>
<evidence type="ECO:0000256" key="6">
    <source>
        <dbReference type="ARBA" id="ARBA00022729"/>
    </source>
</evidence>
<dbReference type="Pfam" id="PF13855">
    <property type="entry name" value="LRR_8"/>
    <property type="match status" value="1"/>
</dbReference>
<dbReference type="InterPro" id="IPR055414">
    <property type="entry name" value="LRR_R13L4/SHOC2-like"/>
</dbReference>
<evidence type="ECO:0000256" key="7">
    <source>
        <dbReference type="ARBA" id="ARBA00022737"/>
    </source>
</evidence>
<dbReference type="Pfam" id="PF00560">
    <property type="entry name" value="LRR_1"/>
    <property type="match status" value="3"/>
</dbReference>
<dbReference type="PROSITE" id="PS51450">
    <property type="entry name" value="LRR"/>
    <property type="match status" value="1"/>
</dbReference>
<evidence type="ECO:0000256" key="10">
    <source>
        <dbReference type="ARBA" id="ARBA00023170"/>
    </source>
</evidence>
<dbReference type="FunFam" id="3.80.10.10:FF:000111">
    <property type="entry name" value="LRR receptor-like serine/threonine-protein kinase ERECTA"/>
    <property type="match status" value="1"/>
</dbReference>
<keyword evidence="5 12" id="KW-0812">Transmembrane</keyword>
<keyword evidence="10" id="KW-0675">Receptor</keyword>
<dbReference type="AlphaFoldDB" id="A0A8T2A657"/>
<keyword evidence="6" id="KW-0732">Signal</keyword>
<gene>
    <name evidence="15" type="ORF">ISN45_Aa04g003690</name>
</gene>
<dbReference type="Pfam" id="PF23598">
    <property type="entry name" value="LRR_14"/>
    <property type="match status" value="1"/>
</dbReference>
<accession>A0A8T2A657</accession>
<evidence type="ECO:0000256" key="9">
    <source>
        <dbReference type="ARBA" id="ARBA00023136"/>
    </source>
</evidence>
<dbReference type="FunFam" id="3.80.10.10:FF:000095">
    <property type="entry name" value="LRR receptor-like serine/threonine-protein kinase GSO1"/>
    <property type="match status" value="2"/>
</dbReference>
<dbReference type="Proteomes" id="UP000694240">
    <property type="component" value="Chromosome 9"/>
</dbReference>
<evidence type="ECO:0000256" key="5">
    <source>
        <dbReference type="ARBA" id="ARBA00022692"/>
    </source>
</evidence>
<dbReference type="Pfam" id="PF12799">
    <property type="entry name" value="LRR_4"/>
    <property type="match status" value="1"/>
</dbReference>
<dbReference type="Pfam" id="PF08263">
    <property type="entry name" value="LRRNT_2"/>
    <property type="match status" value="1"/>
</dbReference>
<feature type="transmembrane region" description="Helical" evidence="12">
    <location>
        <begin position="12"/>
        <end position="32"/>
    </location>
</feature>